<accession>A0A0D8IUT9</accession>
<evidence type="ECO:0000256" key="1">
    <source>
        <dbReference type="PROSITE-ProRule" id="PRU00325"/>
    </source>
</evidence>
<feature type="domain" description="SWIM-type" evidence="2">
    <location>
        <begin position="193"/>
        <end position="228"/>
    </location>
</feature>
<dbReference type="GeneID" id="42858677"/>
<dbReference type="RefSeq" id="WP_050006735.1">
    <property type="nucleotide sequence ID" value="NZ_CAOJUJ010000067.1"/>
</dbReference>
<reference evidence="3" key="1">
    <citation type="submission" date="2015-02" db="EMBL/GenBank/DDBJ databases">
        <title>A novel member of the family Ruminococcaceae isolated from human feces.</title>
        <authorList>
            <person name="Shkoporov A.N."/>
            <person name="Chaplin A.V."/>
            <person name="Motuzova O.V."/>
            <person name="Kafarskaia L.I."/>
            <person name="Khokhlova E.V."/>
            <person name="Efimov B.A."/>
        </authorList>
    </citation>
    <scope>NUCLEOTIDE SEQUENCE [LARGE SCALE GENOMIC DNA]</scope>
    <source>
        <strain evidence="3">585-1</strain>
    </source>
</reference>
<evidence type="ECO:0000313" key="4">
    <source>
        <dbReference type="Proteomes" id="UP000032483"/>
    </source>
</evidence>
<keyword evidence="4" id="KW-1185">Reference proteome</keyword>
<keyword evidence="1" id="KW-0479">Metal-binding</keyword>
<gene>
    <name evidence="3" type="ORF">TQ39_19310</name>
</gene>
<comment type="caution">
    <text evidence="3">The sequence shown here is derived from an EMBL/GenBank/DDBJ whole genome shotgun (WGS) entry which is preliminary data.</text>
</comment>
<sequence length="271" mass="30045">MAFKIGFAAEFLENKRMESKSAVPEPAAAPRRSMVQVYFAERNMNLAYYNDQFDLHCGDTVYVDGKLEGMRGRVTQVSYNFKIKVSDYKRVIAVADTAVNGRFFMAGSHFVTFDRAALPGSKVVTWYKAPAKEDDAFVSGSDDTAFCLDDLWGMNVSAGIAERGHNYYTENRVRYISLDGSKGYAIVEGSTAYEVEFEYRDGTISGLICSCFCSCSCKHEFAAMLQLKEALGRIEKNYADQYARTGYFAVVDKGALFAFAIAGKEAGSLTL</sequence>
<name>A0A0D8IUT9_9FIRM</name>
<keyword evidence="1" id="KW-0863">Zinc-finger</keyword>
<dbReference type="GO" id="GO:0008270">
    <property type="term" value="F:zinc ion binding"/>
    <property type="evidence" value="ECO:0007669"/>
    <property type="project" value="UniProtKB-KW"/>
</dbReference>
<dbReference type="EMBL" id="JXXK01000063">
    <property type="protein sequence ID" value="KJF38234.1"/>
    <property type="molecule type" value="Genomic_DNA"/>
</dbReference>
<organism evidence="3 4">
    <name type="scientific">Ruthenibacterium lactatiformans</name>
    <dbReference type="NCBI Taxonomy" id="1550024"/>
    <lineage>
        <taxon>Bacteria</taxon>
        <taxon>Bacillati</taxon>
        <taxon>Bacillota</taxon>
        <taxon>Clostridia</taxon>
        <taxon>Eubacteriales</taxon>
        <taxon>Oscillospiraceae</taxon>
        <taxon>Ruthenibacterium</taxon>
    </lineage>
</organism>
<evidence type="ECO:0000259" key="2">
    <source>
        <dbReference type="PROSITE" id="PS50966"/>
    </source>
</evidence>
<dbReference type="PATRIC" id="fig|1550024.3.peg.4438"/>
<dbReference type="AlphaFoldDB" id="A0A0D8IUT9"/>
<dbReference type="PROSITE" id="PS50966">
    <property type="entry name" value="ZF_SWIM"/>
    <property type="match status" value="1"/>
</dbReference>
<dbReference type="Proteomes" id="UP000032483">
    <property type="component" value="Unassembled WGS sequence"/>
</dbReference>
<dbReference type="InterPro" id="IPR007527">
    <property type="entry name" value="Znf_SWIM"/>
</dbReference>
<proteinExistence type="predicted"/>
<keyword evidence="1" id="KW-0862">Zinc</keyword>
<protein>
    <recommendedName>
        <fullName evidence="2">SWIM-type domain-containing protein</fullName>
    </recommendedName>
</protein>
<evidence type="ECO:0000313" key="3">
    <source>
        <dbReference type="EMBL" id="KJF38234.1"/>
    </source>
</evidence>